<evidence type="ECO:0000256" key="7">
    <source>
        <dbReference type="ARBA" id="ARBA00048924"/>
    </source>
</evidence>
<comment type="caution">
    <text evidence="10">The sequence shown here is derived from an EMBL/GenBank/DDBJ whole genome shotgun (WGS) entry which is preliminary data.</text>
</comment>
<comment type="function">
    <text evidence="8">Catalyzes the acetylation of L-2,4-diaminobutyrate (DABA) to gamma-N-acetyl-alpha,gamma-diaminobutyric acid (ADABA) with acetyl coenzyme A.</text>
</comment>
<evidence type="ECO:0000259" key="9">
    <source>
        <dbReference type="PROSITE" id="PS51186"/>
    </source>
</evidence>
<reference evidence="10 11" key="1">
    <citation type="journal article" date="2013" name="Int. J. Syst. Evol. Microbiol.">
        <title>Celerinatantimonas yamalensis sp. nov., a cold-adapted diazotrophic bacterium from a cold permafrost brine.</title>
        <authorList>
            <person name="Shcherbakova V."/>
            <person name="Chuvilskaya N."/>
            <person name="Rivkina E."/>
            <person name="Demidov N."/>
            <person name="Uchaeva V."/>
            <person name="Suetin S."/>
            <person name="Suzina N."/>
            <person name="Gilichinsky D."/>
        </authorList>
    </citation>
    <scope>NUCLEOTIDE SEQUENCE [LARGE SCALE GENOMIC DNA]</scope>
    <source>
        <strain evidence="10 11">C7</strain>
    </source>
</reference>
<dbReference type="RefSeq" id="WP_408622326.1">
    <property type="nucleotide sequence ID" value="NZ_JBEQCT010000001.1"/>
</dbReference>
<keyword evidence="6 8" id="KW-0012">Acyltransferase</keyword>
<keyword evidence="5 8" id="KW-0808">Transferase</keyword>
<evidence type="ECO:0000256" key="6">
    <source>
        <dbReference type="ARBA" id="ARBA00023315"/>
    </source>
</evidence>
<evidence type="ECO:0000256" key="8">
    <source>
        <dbReference type="RuleBase" id="RU365045"/>
    </source>
</evidence>
<dbReference type="EMBL" id="JBEQCT010000001">
    <property type="protein sequence ID" value="MFM2484188.1"/>
    <property type="molecule type" value="Genomic_DNA"/>
</dbReference>
<evidence type="ECO:0000313" key="11">
    <source>
        <dbReference type="Proteomes" id="UP001629953"/>
    </source>
</evidence>
<protein>
    <recommendedName>
        <fullName evidence="4 8">L-2,4-diaminobutyric acid acetyltransferase</fullName>
        <shortName evidence="8">DABA acetyltransferase</shortName>
        <ecNumber evidence="3 8">2.3.1.178</ecNumber>
    </recommendedName>
</protein>
<evidence type="ECO:0000256" key="4">
    <source>
        <dbReference type="ARBA" id="ARBA00017935"/>
    </source>
</evidence>
<dbReference type="Proteomes" id="UP001629953">
    <property type="component" value="Unassembled WGS sequence"/>
</dbReference>
<dbReference type="InterPro" id="IPR012772">
    <property type="entry name" value="Ectoine_EctA"/>
</dbReference>
<comment type="catalytic activity">
    <reaction evidence="7 8">
        <text>L-2,4-diaminobutanoate + acetyl-CoA = (2S)-4-acetamido-2-aminobutanoate + CoA + H(+)</text>
        <dbReference type="Rhea" id="RHEA:16901"/>
        <dbReference type="ChEBI" id="CHEBI:15378"/>
        <dbReference type="ChEBI" id="CHEBI:57287"/>
        <dbReference type="ChEBI" id="CHEBI:57288"/>
        <dbReference type="ChEBI" id="CHEBI:58761"/>
        <dbReference type="ChEBI" id="CHEBI:58929"/>
        <dbReference type="EC" id="2.3.1.178"/>
    </reaction>
</comment>
<evidence type="ECO:0000313" key="10">
    <source>
        <dbReference type="EMBL" id="MFM2484188.1"/>
    </source>
</evidence>
<dbReference type="InterPro" id="IPR016181">
    <property type="entry name" value="Acyl_CoA_acyltransferase"/>
</dbReference>
<evidence type="ECO:0000256" key="2">
    <source>
        <dbReference type="ARBA" id="ARBA00010712"/>
    </source>
</evidence>
<proteinExistence type="inferred from homology"/>
<evidence type="ECO:0000256" key="5">
    <source>
        <dbReference type="ARBA" id="ARBA00022679"/>
    </source>
</evidence>
<dbReference type="SUPFAM" id="SSF55729">
    <property type="entry name" value="Acyl-CoA N-acyltransferases (Nat)"/>
    <property type="match status" value="1"/>
</dbReference>
<evidence type="ECO:0000256" key="1">
    <source>
        <dbReference type="ARBA" id="ARBA00004978"/>
    </source>
</evidence>
<dbReference type="NCBIfam" id="TIGR02406">
    <property type="entry name" value="ectoine_EctA"/>
    <property type="match status" value="1"/>
</dbReference>
<gene>
    <name evidence="8 10" type="primary">ectA</name>
    <name evidence="10" type="ORF">ABUE30_03755</name>
</gene>
<dbReference type="Gene3D" id="3.40.630.30">
    <property type="match status" value="1"/>
</dbReference>
<dbReference type="InterPro" id="IPR000182">
    <property type="entry name" value="GNAT_dom"/>
</dbReference>
<keyword evidence="11" id="KW-1185">Reference proteome</keyword>
<organism evidence="10 11">
    <name type="scientific">Celerinatantimonas yamalensis</name>
    <dbReference type="NCBI Taxonomy" id="559956"/>
    <lineage>
        <taxon>Bacteria</taxon>
        <taxon>Pseudomonadati</taxon>
        <taxon>Pseudomonadota</taxon>
        <taxon>Gammaproteobacteria</taxon>
        <taxon>Celerinatantimonadaceae</taxon>
        <taxon>Celerinatantimonas</taxon>
    </lineage>
</organism>
<feature type="domain" description="N-acetyltransferase" evidence="9">
    <location>
        <begin position="5"/>
        <end position="162"/>
    </location>
</feature>
<name>A0ABW9G569_9GAMM</name>
<dbReference type="PROSITE" id="PS51186">
    <property type="entry name" value="GNAT"/>
    <property type="match status" value="1"/>
</dbReference>
<accession>A0ABW9G569</accession>
<comment type="pathway">
    <text evidence="1 8">Amine and polyamine biosynthesis; ectoine biosynthesis; L-ectoine from L-aspartate 4-semialdehyde: step 2/3.</text>
</comment>
<evidence type="ECO:0000256" key="3">
    <source>
        <dbReference type="ARBA" id="ARBA00012355"/>
    </source>
</evidence>
<dbReference type="EC" id="2.3.1.178" evidence="3 8"/>
<dbReference type="CDD" id="cd04301">
    <property type="entry name" value="NAT_SF"/>
    <property type="match status" value="1"/>
</dbReference>
<dbReference type="Pfam" id="PF00583">
    <property type="entry name" value="Acetyltransf_1"/>
    <property type="match status" value="1"/>
</dbReference>
<dbReference type="GO" id="GO:0033816">
    <property type="term" value="F:diaminobutyrate acetyltransferase activity"/>
    <property type="evidence" value="ECO:0007669"/>
    <property type="project" value="UniProtKB-EC"/>
</dbReference>
<sequence>MNDAFIFRQPTLQDGMAVYQLIQDCPPLDTNSSYCNLLQCSHFAATSIAAFDAHQHLVGFISGYTLADSPNTLFIWQVAVTRQARGKSLAKQMLNHLIERITPQFIHTTITDDNQPSWGLFRAIAHQHNVPLADKPYFDSQQHFAGAHPSEQLVILGPFQAA</sequence>
<comment type="similarity">
    <text evidence="2 8">Belongs to the acetyltransferase family. EctA subfamily.</text>
</comment>